<dbReference type="AlphaFoldDB" id="A0A9W9XRR4"/>
<accession>A0A9W9XRR4</accession>
<evidence type="ECO:0000313" key="2">
    <source>
        <dbReference type="Proteomes" id="UP001149954"/>
    </source>
</evidence>
<proteinExistence type="predicted"/>
<sequence>MTGSLERRRQRSGSQQLTCTHFKLGYGSSRKVHHLEEVTMAPYLRVGAEVYIGGQQWLRPHF</sequence>
<organism evidence="1 2">
    <name type="scientific">Penicillium fimorum</name>
    <dbReference type="NCBI Taxonomy" id="1882269"/>
    <lineage>
        <taxon>Eukaryota</taxon>
        <taxon>Fungi</taxon>
        <taxon>Dikarya</taxon>
        <taxon>Ascomycota</taxon>
        <taxon>Pezizomycotina</taxon>
        <taxon>Eurotiomycetes</taxon>
        <taxon>Eurotiomycetidae</taxon>
        <taxon>Eurotiales</taxon>
        <taxon>Aspergillaceae</taxon>
        <taxon>Penicillium</taxon>
    </lineage>
</organism>
<gene>
    <name evidence="1" type="ORF">N7463_009166</name>
</gene>
<dbReference type="Proteomes" id="UP001149954">
    <property type="component" value="Unassembled WGS sequence"/>
</dbReference>
<protein>
    <submittedName>
        <fullName evidence="1">Uncharacterized protein</fullName>
    </submittedName>
</protein>
<dbReference type="EMBL" id="JAPWDS010000005">
    <property type="protein sequence ID" value="KAJ5497179.1"/>
    <property type="molecule type" value="Genomic_DNA"/>
</dbReference>
<keyword evidence="2" id="KW-1185">Reference proteome</keyword>
<name>A0A9W9XRR4_9EURO</name>
<evidence type="ECO:0000313" key="1">
    <source>
        <dbReference type="EMBL" id="KAJ5497179.1"/>
    </source>
</evidence>
<comment type="caution">
    <text evidence="1">The sequence shown here is derived from an EMBL/GenBank/DDBJ whole genome shotgun (WGS) entry which is preliminary data.</text>
</comment>
<reference evidence="1" key="2">
    <citation type="journal article" date="2023" name="IMA Fungus">
        <title>Comparative genomic study of the Penicillium genus elucidates a diverse pangenome and 15 lateral gene transfer events.</title>
        <authorList>
            <person name="Petersen C."/>
            <person name="Sorensen T."/>
            <person name="Nielsen M.R."/>
            <person name="Sondergaard T.E."/>
            <person name="Sorensen J.L."/>
            <person name="Fitzpatrick D.A."/>
            <person name="Frisvad J.C."/>
            <person name="Nielsen K.L."/>
        </authorList>
    </citation>
    <scope>NUCLEOTIDE SEQUENCE</scope>
    <source>
        <strain evidence="1">IBT 29495</strain>
    </source>
</reference>
<reference evidence="1" key="1">
    <citation type="submission" date="2022-12" db="EMBL/GenBank/DDBJ databases">
        <authorList>
            <person name="Petersen C."/>
        </authorList>
    </citation>
    <scope>NUCLEOTIDE SEQUENCE</scope>
    <source>
        <strain evidence="1">IBT 29495</strain>
    </source>
</reference>